<reference evidence="1 2" key="1">
    <citation type="journal article" date="2019" name="Commun. Biol.">
        <title>The bagworm genome reveals a unique fibroin gene that provides high tensile strength.</title>
        <authorList>
            <person name="Kono N."/>
            <person name="Nakamura H."/>
            <person name="Ohtoshi R."/>
            <person name="Tomita M."/>
            <person name="Numata K."/>
            <person name="Arakawa K."/>
        </authorList>
    </citation>
    <scope>NUCLEOTIDE SEQUENCE [LARGE SCALE GENOMIC DNA]</scope>
</reference>
<dbReference type="Proteomes" id="UP000299102">
    <property type="component" value="Unassembled WGS sequence"/>
</dbReference>
<sequence length="74" mass="8721">MGVRWQSAPDGATARRWRIQRVTQEKQGVVIYCNVMRCGRRFSLRRRVAEKKCQDNLSFGTSGEKRYVLDTKER</sequence>
<comment type="caution">
    <text evidence="1">The sequence shown here is derived from an EMBL/GenBank/DDBJ whole genome shotgun (WGS) entry which is preliminary data.</text>
</comment>
<accession>A0A4C1UJF5</accession>
<proteinExistence type="predicted"/>
<dbReference type="EMBL" id="BGZK01000181">
    <property type="protein sequence ID" value="GBP26558.1"/>
    <property type="molecule type" value="Genomic_DNA"/>
</dbReference>
<organism evidence="1 2">
    <name type="scientific">Eumeta variegata</name>
    <name type="common">Bagworm moth</name>
    <name type="synonym">Eumeta japonica</name>
    <dbReference type="NCBI Taxonomy" id="151549"/>
    <lineage>
        <taxon>Eukaryota</taxon>
        <taxon>Metazoa</taxon>
        <taxon>Ecdysozoa</taxon>
        <taxon>Arthropoda</taxon>
        <taxon>Hexapoda</taxon>
        <taxon>Insecta</taxon>
        <taxon>Pterygota</taxon>
        <taxon>Neoptera</taxon>
        <taxon>Endopterygota</taxon>
        <taxon>Lepidoptera</taxon>
        <taxon>Glossata</taxon>
        <taxon>Ditrysia</taxon>
        <taxon>Tineoidea</taxon>
        <taxon>Psychidae</taxon>
        <taxon>Oiketicinae</taxon>
        <taxon>Eumeta</taxon>
    </lineage>
</organism>
<evidence type="ECO:0000313" key="2">
    <source>
        <dbReference type="Proteomes" id="UP000299102"/>
    </source>
</evidence>
<evidence type="ECO:0000313" key="1">
    <source>
        <dbReference type="EMBL" id="GBP26558.1"/>
    </source>
</evidence>
<gene>
    <name evidence="1" type="ORF">EVAR_86061_1</name>
</gene>
<keyword evidence="2" id="KW-1185">Reference proteome</keyword>
<protein>
    <submittedName>
        <fullName evidence="1">Uncharacterized protein</fullName>
    </submittedName>
</protein>
<dbReference type="AlphaFoldDB" id="A0A4C1UJF5"/>
<name>A0A4C1UJF5_EUMVA</name>